<dbReference type="Gene3D" id="3.40.50.1820">
    <property type="entry name" value="alpha/beta hydrolase"/>
    <property type="match status" value="1"/>
</dbReference>
<proteinExistence type="predicted"/>
<dbReference type="PANTHER" id="PTHR48098:SF6">
    <property type="entry name" value="FERRI-BACILLIBACTIN ESTERASE BESA"/>
    <property type="match status" value="1"/>
</dbReference>
<name>A0AAU7U9P3_9DEIO</name>
<organism evidence="1">
    <name type="scientific">Deinococcus sonorensis KR-87</name>
    <dbReference type="NCBI Taxonomy" id="694439"/>
    <lineage>
        <taxon>Bacteria</taxon>
        <taxon>Thermotogati</taxon>
        <taxon>Deinococcota</taxon>
        <taxon>Deinococci</taxon>
        <taxon>Deinococcales</taxon>
        <taxon>Deinococcaceae</taxon>
        <taxon>Deinococcus</taxon>
    </lineage>
</organism>
<dbReference type="InterPro" id="IPR050583">
    <property type="entry name" value="Mycobacterial_A85_antigen"/>
</dbReference>
<reference evidence="1" key="1">
    <citation type="submission" date="2024-06" db="EMBL/GenBank/DDBJ databases">
        <title>Draft Genome Sequence of Deinococcus sonorensis Type Strain KR-87, a Biofilm Producing Representative of the Genus Deinococcus.</title>
        <authorList>
            <person name="Boren L.S."/>
            <person name="Grosso R.A."/>
            <person name="Hugenberg-Cox A.N."/>
            <person name="Hill J.T.E."/>
            <person name="Albert C.M."/>
            <person name="Tuohy J.M."/>
        </authorList>
    </citation>
    <scope>NUCLEOTIDE SEQUENCE</scope>
    <source>
        <strain evidence="1">KR-87</strain>
    </source>
</reference>
<protein>
    <submittedName>
        <fullName evidence="1">Alpha/beta hydrolase-fold protein</fullName>
    </submittedName>
</protein>
<dbReference type="PANTHER" id="PTHR48098">
    <property type="entry name" value="ENTEROCHELIN ESTERASE-RELATED"/>
    <property type="match status" value="1"/>
</dbReference>
<dbReference type="InterPro" id="IPR000801">
    <property type="entry name" value="Esterase-like"/>
</dbReference>
<dbReference type="RefSeq" id="WP_350243246.1">
    <property type="nucleotide sequence ID" value="NZ_CP158299.1"/>
</dbReference>
<dbReference type="GO" id="GO:0016787">
    <property type="term" value="F:hydrolase activity"/>
    <property type="evidence" value="ECO:0007669"/>
    <property type="project" value="UniProtKB-KW"/>
</dbReference>
<sequence length="371" mass="40857">MPFQPLARLRFELHLPPGTPTEPGFWLTGTHLDWQDRVDGWQFHQQDGRWVLEQTVPLGQLLEVKVRRGDAASEEGDRFGGRAPGHRLVVRQDATMPLPVAGWQDRPGPERPSTRSGQIETLTLTHPQLGRQEVLVWLPPGHGQTGRRYPVLYLHDGQNVFDAATAWAGVEWGADEAAGQLAEAGLPCILAAVPVDERRSQLYTPFPSRINGHAPLGDAYLDFLTTTLKPALDRQFQTEPGAAHTAVAGSSLGGLISLYAGYRRPDLYGTVGAFSPAVWPGDFALLDWLKGQATGPQHVYLDMGDQEDRTLEAAALLVRQTRALADQLEAQGAAVELMIGTGHWHDEAAWAHRFPGFLRGWLERLARRPGI</sequence>
<dbReference type="Pfam" id="PF00756">
    <property type="entry name" value="Esterase"/>
    <property type="match status" value="1"/>
</dbReference>
<gene>
    <name evidence="1" type="ORF">ABOD76_17455</name>
</gene>
<dbReference type="InterPro" id="IPR029058">
    <property type="entry name" value="AB_hydrolase_fold"/>
</dbReference>
<dbReference type="AlphaFoldDB" id="A0AAU7U9P3"/>
<evidence type="ECO:0000313" key="1">
    <source>
        <dbReference type="EMBL" id="XBV85209.1"/>
    </source>
</evidence>
<accession>A0AAU7U9P3</accession>
<keyword evidence="1" id="KW-0378">Hydrolase</keyword>
<dbReference type="KEGG" id="dsc:ABOD76_17455"/>
<dbReference type="SUPFAM" id="SSF53474">
    <property type="entry name" value="alpha/beta-Hydrolases"/>
    <property type="match status" value="1"/>
</dbReference>
<dbReference type="EMBL" id="CP158299">
    <property type="protein sequence ID" value="XBV85209.1"/>
    <property type="molecule type" value="Genomic_DNA"/>
</dbReference>